<dbReference type="PANTHER" id="PTHR33452">
    <property type="entry name" value="OXIDOREDUCTASE CATD-RELATED"/>
    <property type="match status" value="1"/>
</dbReference>
<dbReference type="GO" id="GO:0005886">
    <property type="term" value="C:plasma membrane"/>
    <property type="evidence" value="ECO:0007669"/>
    <property type="project" value="UniProtKB-SubCell"/>
</dbReference>
<evidence type="ECO:0000313" key="9">
    <source>
        <dbReference type="Proteomes" id="UP000249700"/>
    </source>
</evidence>
<dbReference type="EMBL" id="QLSX01000003">
    <property type="protein sequence ID" value="RAR63109.1"/>
    <property type="molecule type" value="Genomic_DNA"/>
</dbReference>
<accession>A0A328XT28</accession>
<evidence type="ECO:0000256" key="1">
    <source>
        <dbReference type="ARBA" id="ARBA00004651"/>
    </source>
</evidence>
<sequence>MKKLLFPLELYYQRLTPGLDRLPFDPVALLLRGILGSVFFLSALTKVEGLSISESTFFLFEHEYALPLVPPVLAAYLATLTEFSLSLLLWTGLATRLAAMGLLVMTLAIQTFVYPDAWVTHGLWAGGLLTLLLRGPGRLSLDQLLSVWLQRSRLTRGDVPPSA</sequence>
<evidence type="ECO:0000256" key="3">
    <source>
        <dbReference type="ARBA" id="ARBA00022475"/>
    </source>
</evidence>
<feature type="transmembrane region" description="Helical" evidence="7">
    <location>
        <begin position="97"/>
        <end position="115"/>
    </location>
</feature>
<dbReference type="Proteomes" id="UP000249700">
    <property type="component" value="Unassembled WGS sequence"/>
</dbReference>
<feature type="transmembrane region" description="Helical" evidence="7">
    <location>
        <begin position="64"/>
        <end position="90"/>
    </location>
</feature>
<keyword evidence="4 7" id="KW-0812">Transmembrane</keyword>
<dbReference type="Pfam" id="PF07681">
    <property type="entry name" value="DoxX"/>
    <property type="match status" value="1"/>
</dbReference>
<keyword evidence="6 7" id="KW-0472">Membrane</keyword>
<evidence type="ECO:0000313" key="8">
    <source>
        <dbReference type="EMBL" id="RAR63109.1"/>
    </source>
</evidence>
<proteinExistence type="inferred from homology"/>
<gene>
    <name evidence="8" type="ORF">BCL93_103342</name>
</gene>
<dbReference type="InterPro" id="IPR032808">
    <property type="entry name" value="DoxX"/>
</dbReference>
<evidence type="ECO:0000256" key="5">
    <source>
        <dbReference type="ARBA" id="ARBA00022989"/>
    </source>
</evidence>
<dbReference type="OrthoDB" id="121744at2"/>
<comment type="subcellular location">
    <subcellularLocation>
        <location evidence="1">Cell membrane</location>
        <topology evidence="1">Multi-pass membrane protein</topology>
    </subcellularLocation>
</comment>
<dbReference type="InterPro" id="IPR051907">
    <property type="entry name" value="DoxX-like_oxidoreductase"/>
</dbReference>
<dbReference type="AlphaFoldDB" id="A0A328XT28"/>
<dbReference type="PANTHER" id="PTHR33452:SF1">
    <property type="entry name" value="INNER MEMBRANE PROTEIN YPHA-RELATED"/>
    <property type="match status" value="1"/>
</dbReference>
<keyword evidence="3" id="KW-1003">Cell membrane</keyword>
<reference evidence="8 9" key="1">
    <citation type="submission" date="2018-06" db="EMBL/GenBank/DDBJ databases">
        <title>Comparative analysis of microorganisms from saline springs in Andes Mountain Range, Colombia.</title>
        <authorList>
            <person name="Rubin E."/>
        </authorList>
    </citation>
    <scope>NUCLEOTIDE SEQUENCE [LARGE SCALE GENOMIC DNA]</scope>
    <source>
        <strain evidence="8 9">USBA-857</strain>
    </source>
</reference>
<comment type="similarity">
    <text evidence="2">Belongs to the DoxX family.</text>
</comment>
<dbReference type="RefSeq" id="WP_112054275.1">
    <property type="nucleotide sequence ID" value="NZ_QLSX01000003.1"/>
</dbReference>
<keyword evidence="5 7" id="KW-1133">Transmembrane helix</keyword>
<name>A0A328XT28_9GAMM</name>
<evidence type="ECO:0000256" key="7">
    <source>
        <dbReference type="SAM" id="Phobius"/>
    </source>
</evidence>
<evidence type="ECO:0000256" key="4">
    <source>
        <dbReference type="ARBA" id="ARBA00022692"/>
    </source>
</evidence>
<evidence type="ECO:0000256" key="2">
    <source>
        <dbReference type="ARBA" id="ARBA00006679"/>
    </source>
</evidence>
<protein>
    <submittedName>
        <fullName evidence="8">Putative oxidoreductase</fullName>
    </submittedName>
</protein>
<evidence type="ECO:0000256" key="6">
    <source>
        <dbReference type="ARBA" id="ARBA00023136"/>
    </source>
</evidence>
<organism evidence="8 9">
    <name type="scientific">Onishia taeanensis</name>
    <dbReference type="NCBI Taxonomy" id="284577"/>
    <lineage>
        <taxon>Bacteria</taxon>
        <taxon>Pseudomonadati</taxon>
        <taxon>Pseudomonadota</taxon>
        <taxon>Gammaproteobacteria</taxon>
        <taxon>Oceanospirillales</taxon>
        <taxon>Halomonadaceae</taxon>
        <taxon>Onishia</taxon>
    </lineage>
</organism>
<comment type="caution">
    <text evidence="8">The sequence shown here is derived from an EMBL/GenBank/DDBJ whole genome shotgun (WGS) entry which is preliminary data.</text>
</comment>